<accession>A0A2S2CWJ3</accession>
<protein>
    <submittedName>
        <fullName evidence="6">GntR family transcriptional regulator</fullName>
    </submittedName>
</protein>
<dbReference type="GO" id="GO:0003700">
    <property type="term" value="F:DNA-binding transcription factor activity"/>
    <property type="evidence" value="ECO:0007669"/>
    <property type="project" value="InterPro"/>
</dbReference>
<proteinExistence type="predicted"/>
<organism evidence="6 7">
    <name type="scientific">Azospirillum thermophilum</name>
    <dbReference type="NCBI Taxonomy" id="2202148"/>
    <lineage>
        <taxon>Bacteria</taxon>
        <taxon>Pseudomonadati</taxon>
        <taxon>Pseudomonadota</taxon>
        <taxon>Alphaproteobacteria</taxon>
        <taxon>Rhodospirillales</taxon>
        <taxon>Azospirillaceae</taxon>
        <taxon>Azospirillum</taxon>
    </lineage>
</organism>
<dbReference type="PANTHER" id="PTHR43537">
    <property type="entry name" value="TRANSCRIPTIONAL REGULATOR, GNTR FAMILY"/>
    <property type="match status" value="1"/>
</dbReference>
<dbReference type="SUPFAM" id="SSF48008">
    <property type="entry name" value="GntR ligand-binding domain-like"/>
    <property type="match status" value="1"/>
</dbReference>
<gene>
    <name evidence="6" type="ORF">DEW08_22065</name>
</gene>
<dbReference type="EMBL" id="CP029356">
    <property type="protein sequence ID" value="AWK88770.1"/>
    <property type="molecule type" value="Genomic_DNA"/>
</dbReference>
<dbReference type="SMART" id="SM00345">
    <property type="entry name" value="HTH_GNTR"/>
    <property type="match status" value="1"/>
</dbReference>
<evidence type="ECO:0000313" key="7">
    <source>
        <dbReference type="Proteomes" id="UP000245629"/>
    </source>
</evidence>
<feature type="domain" description="GntR C-terminal" evidence="5">
    <location>
        <begin position="156"/>
        <end position="284"/>
    </location>
</feature>
<dbReference type="PANTHER" id="PTHR43537:SF51">
    <property type="entry name" value="HTH-TYPE TRANSCRIPTIONAL REGULATOR LGOR-RELATED"/>
    <property type="match status" value="1"/>
</dbReference>
<dbReference type="SMART" id="SM00895">
    <property type="entry name" value="FCD"/>
    <property type="match status" value="1"/>
</dbReference>
<dbReference type="AlphaFoldDB" id="A0A2S2CWJ3"/>
<dbReference type="Gene3D" id="1.20.120.530">
    <property type="entry name" value="GntR ligand-binding domain-like"/>
    <property type="match status" value="1"/>
</dbReference>
<geneLocation type="plasmid" evidence="6 7">
    <name>unnamed1</name>
</geneLocation>
<name>A0A2S2CWJ3_9PROT</name>
<dbReference type="Gene3D" id="1.10.10.10">
    <property type="entry name" value="Winged helix-like DNA-binding domain superfamily/Winged helix DNA-binding domain"/>
    <property type="match status" value="2"/>
</dbReference>
<evidence type="ECO:0000256" key="1">
    <source>
        <dbReference type="ARBA" id="ARBA00023015"/>
    </source>
</evidence>
<reference evidence="7" key="1">
    <citation type="submission" date="2018-05" db="EMBL/GenBank/DDBJ databases">
        <title>Azospirillum thermophila sp. nov., a novel isolated from hot spring.</title>
        <authorList>
            <person name="Zhao Z."/>
        </authorList>
    </citation>
    <scope>NUCLEOTIDE SEQUENCE [LARGE SCALE GENOMIC DNA]</scope>
    <source>
        <strain evidence="7">CFH 70021</strain>
        <plasmid evidence="7">unnamed1</plasmid>
    </source>
</reference>
<dbReference type="InterPro" id="IPR000524">
    <property type="entry name" value="Tscrpt_reg_HTH_GntR"/>
</dbReference>
<dbReference type="KEGG" id="azz:DEW08_22065"/>
<dbReference type="Pfam" id="PF00392">
    <property type="entry name" value="GntR"/>
    <property type="match status" value="1"/>
</dbReference>
<keyword evidence="2" id="KW-0238">DNA-binding</keyword>
<evidence type="ECO:0000313" key="6">
    <source>
        <dbReference type="EMBL" id="AWK88770.1"/>
    </source>
</evidence>
<dbReference type="InterPro" id="IPR036388">
    <property type="entry name" value="WH-like_DNA-bd_sf"/>
</dbReference>
<evidence type="ECO:0000259" key="4">
    <source>
        <dbReference type="SMART" id="SM00345"/>
    </source>
</evidence>
<keyword evidence="6" id="KW-0614">Plasmid</keyword>
<dbReference type="OrthoDB" id="9799812at2"/>
<keyword evidence="7" id="KW-1185">Reference proteome</keyword>
<evidence type="ECO:0000259" key="5">
    <source>
        <dbReference type="SMART" id="SM00895"/>
    </source>
</evidence>
<dbReference type="Proteomes" id="UP000245629">
    <property type="component" value="Plasmid unnamed1"/>
</dbReference>
<sequence length="305" mass="35058">MKTNTVYKRAYNRCLDRLAELPAGGDLGSETELSDLLGVSRTTVRAVLSALAEARLIALDGRGKTVLRAPKPQDYFPDFETESVGATVEKKFMEWVLKGDCRPGQHINSLDLARQFGVSTSAIRNYLGHFNHFGLLKKSQNGGWMFRGFTEDFALELSEVRELFEHRSVQRFIEQPPDSPVWRKLDQIERQHLALLDEIDQRFTDFSDLDERFHRLINDAASNRFIGNFYDIISMIFHYHYQWNKAEEKERNAVAIQEHLACIAALKSRDREAVTITFRAHLKTARTTLLRSLSRIDAHQTIDAD</sequence>
<dbReference type="InterPro" id="IPR008920">
    <property type="entry name" value="TF_FadR/GntR_C"/>
</dbReference>
<evidence type="ECO:0000256" key="2">
    <source>
        <dbReference type="ARBA" id="ARBA00023125"/>
    </source>
</evidence>
<keyword evidence="3" id="KW-0804">Transcription</keyword>
<dbReference type="InterPro" id="IPR036390">
    <property type="entry name" value="WH_DNA-bd_sf"/>
</dbReference>
<evidence type="ECO:0000256" key="3">
    <source>
        <dbReference type="ARBA" id="ARBA00023163"/>
    </source>
</evidence>
<dbReference type="SUPFAM" id="SSF46785">
    <property type="entry name" value="Winged helix' DNA-binding domain"/>
    <property type="match status" value="2"/>
</dbReference>
<keyword evidence="1" id="KW-0805">Transcription regulation</keyword>
<dbReference type="PRINTS" id="PR00035">
    <property type="entry name" value="HTHGNTR"/>
</dbReference>
<dbReference type="Pfam" id="PF07729">
    <property type="entry name" value="FCD"/>
    <property type="match status" value="1"/>
</dbReference>
<dbReference type="GO" id="GO:0003677">
    <property type="term" value="F:DNA binding"/>
    <property type="evidence" value="ECO:0007669"/>
    <property type="project" value="UniProtKB-KW"/>
</dbReference>
<dbReference type="RefSeq" id="WP_109331384.1">
    <property type="nucleotide sequence ID" value="NZ_CP029356.1"/>
</dbReference>
<feature type="domain" description="HTH gntR-type" evidence="4">
    <location>
        <begin position="10"/>
        <end position="66"/>
    </location>
</feature>
<dbReference type="InterPro" id="IPR011711">
    <property type="entry name" value="GntR_C"/>
</dbReference>